<evidence type="ECO:0000256" key="9">
    <source>
        <dbReference type="ARBA" id="ARBA00023242"/>
    </source>
</evidence>
<protein>
    <submittedName>
        <fullName evidence="11">AAEL007350-PA</fullName>
    </submittedName>
</protein>
<gene>
    <name evidence="11" type="primary">HR83</name>
    <name evidence="11" type="ORF">AaeL_AAEL007350</name>
</gene>
<reference evidence="11" key="2">
    <citation type="journal article" date="2007" name="Science">
        <title>Genome sequence of Aedes aegypti, a major arbovirus vector.</title>
        <authorList>
            <person name="Nene V."/>
            <person name="Wortman J.R."/>
            <person name="Lawson D."/>
            <person name="Haas B."/>
            <person name="Kodira C."/>
            <person name="Tu Z.J."/>
            <person name="Loftus B."/>
            <person name="Xi Z."/>
            <person name="Megy K."/>
            <person name="Grabherr M."/>
            <person name="Ren Q."/>
            <person name="Zdobnov E.M."/>
            <person name="Lobo N.F."/>
            <person name="Campbell K.S."/>
            <person name="Brown S.E."/>
            <person name="Bonaldo M.F."/>
            <person name="Zhu J."/>
            <person name="Sinkins S.P."/>
            <person name="Hogenkamp D.G."/>
            <person name="Amedeo P."/>
            <person name="Arensburger P."/>
            <person name="Atkinson P.W."/>
            <person name="Bidwell S."/>
            <person name="Biedler J."/>
            <person name="Birney E."/>
            <person name="Bruggner R.V."/>
            <person name="Costas J."/>
            <person name="Coy M.R."/>
            <person name="Crabtree J."/>
            <person name="Crawford M."/>
            <person name="Debruyn B."/>
            <person name="Decaprio D."/>
            <person name="Eiglmeier K."/>
            <person name="Eisenstadt E."/>
            <person name="El-Dorry H."/>
            <person name="Gelbart W.M."/>
            <person name="Gomes S.L."/>
            <person name="Hammond M."/>
            <person name="Hannick L.I."/>
            <person name="Hogan J.R."/>
            <person name="Holmes M.H."/>
            <person name="Jaffe D."/>
            <person name="Johnston J.S."/>
            <person name="Kennedy R.C."/>
            <person name="Koo H."/>
            <person name="Kravitz S."/>
            <person name="Kriventseva E.V."/>
            <person name="Kulp D."/>
            <person name="Labutti K."/>
            <person name="Lee E."/>
            <person name="Li S."/>
            <person name="Lovin D.D."/>
            <person name="Mao C."/>
            <person name="Mauceli E."/>
            <person name="Menck C.F."/>
            <person name="Miller J.R."/>
            <person name="Montgomery P."/>
            <person name="Mori A."/>
            <person name="Nascimento A.L."/>
            <person name="Naveira H.F."/>
            <person name="Nusbaum C."/>
            <person name="O'leary S."/>
            <person name="Orvis J."/>
            <person name="Pertea M."/>
            <person name="Quesneville H."/>
            <person name="Reidenbach K.R."/>
            <person name="Rogers Y.H."/>
            <person name="Roth C.W."/>
            <person name="Schneider J.R."/>
            <person name="Schatz M."/>
            <person name="Shumway M."/>
            <person name="Stanke M."/>
            <person name="Stinson E.O."/>
            <person name="Tubio J.M."/>
            <person name="Vanzee J.P."/>
            <person name="Verjovski-Almeida S."/>
            <person name="Werner D."/>
            <person name="White O."/>
            <person name="Wyder S."/>
            <person name="Zeng Q."/>
            <person name="Zhao Q."/>
            <person name="Zhao Y."/>
            <person name="Hill C.A."/>
            <person name="Raikhel A.S."/>
            <person name="Soares M.B."/>
            <person name="Knudson D.L."/>
            <person name="Lee N.H."/>
            <person name="Galagan J."/>
            <person name="Salzberg S.L."/>
            <person name="Paulsen I.T."/>
            <person name="Dimopoulos G."/>
            <person name="Collins F.H."/>
            <person name="Birren B."/>
            <person name="Fraser-Liggett C.M."/>
            <person name="Severson D.W."/>
        </authorList>
    </citation>
    <scope>NUCLEOTIDE SEQUENCE [LARGE SCALE GENOMIC DNA]</scope>
    <source>
        <strain evidence="11">Liverpool</strain>
    </source>
</reference>
<dbReference type="AlphaFoldDB" id="A0A8I3B0N9"/>
<dbReference type="Pfam" id="PF00105">
    <property type="entry name" value="zf-C4"/>
    <property type="match status" value="1"/>
</dbReference>
<evidence type="ECO:0000256" key="7">
    <source>
        <dbReference type="ARBA" id="ARBA00023163"/>
    </source>
</evidence>
<evidence type="ECO:0000256" key="4">
    <source>
        <dbReference type="ARBA" id="ARBA00022833"/>
    </source>
</evidence>
<accession>A0A8I3B0N9</accession>
<evidence type="ECO:0000256" key="6">
    <source>
        <dbReference type="ARBA" id="ARBA00023125"/>
    </source>
</evidence>
<dbReference type="EMBL" id="CH477435">
    <property type="protein sequence ID" value="EAT40966.2"/>
    <property type="molecule type" value="Genomic_DNA"/>
</dbReference>
<dbReference type="GO" id="GO:0000981">
    <property type="term" value="F:DNA-binding transcription factor activity, RNA polymerase II-specific"/>
    <property type="evidence" value="ECO:0007669"/>
    <property type="project" value="UniProtKB-ARBA"/>
</dbReference>
<evidence type="ECO:0000313" key="12">
    <source>
        <dbReference type="Proteomes" id="UP000682892"/>
    </source>
</evidence>
<dbReference type="Gene3D" id="3.30.50.10">
    <property type="entry name" value="Erythroid Transcription Factor GATA-1, subunit A"/>
    <property type="match status" value="1"/>
</dbReference>
<keyword evidence="9" id="KW-0539">Nucleus</keyword>
<evidence type="ECO:0000256" key="3">
    <source>
        <dbReference type="ARBA" id="ARBA00022771"/>
    </source>
</evidence>
<dbReference type="InterPro" id="IPR013088">
    <property type="entry name" value="Znf_NHR/GATA"/>
</dbReference>
<dbReference type="SUPFAM" id="SSF48508">
    <property type="entry name" value="Nuclear receptor ligand-binding domain"/>
    <property type="match status" value="1"/>
</dbReference>
<dbReference type="InterPro" id="IPR001628">
    <property type="entry name" value="Znf_hrmn_rcpt"/>
</dbReference>
<dbReference type="InterPro" id="IPR035500">
    <property type="entry name" value="NHR-like_dom_sf"/>
</dbReference>
<dbReference type="CDD" id="cd06957">
    <property type="entry name" value="NR_DBD_PNR_like_2"/>
    <property type="match status" value="1"/>
</dbReference>
<organism evidence="11 12">
    <name type="scientific">Aedes aegypti</name>
    <name type="common">Yellowfever mosquito</name>
    <name type="synonym">Culex aegypti</name>
    <dbReference type="NCBI Taxonomy" id="7159"/>
    <lineage>
        <taxon>Eukaryota</taxon>
        <taxon>Metazoa</taxon>
        <taxon>Ecdysozoa</taxon>
        <taxon>Arthropoda</taxon>
        <taxon>Hexapoda</taxon>
        <taxon>Insecta</taxon>
        <taxon>Pterygota</taxon>
        <taxon>Neoptera</taxon>
        <taxon>Endopterygota</taxon>
        <taxon>Diptera</taxon>
        <taxon>Nematocera</taxon>
        <taxon>Culicoidea</taxon>
        <taxon>Culicidae</taxon>
        <taxon>Culicinae</taxon>
        <taxon>Aedini</taxon>
        <taxon>Aedes</taxon>
        <taxon>Stegomyia</taxon>
    </lineage>
</organism>
<keyword evidence="7" id="KW-0804">Transcription</keyword>
<comment type="subcellular location">
    <subcellularLocation>
        <location evidence="1">Nucleus</location>
    </subcellularLocation>
</comment>
<dbReference type="GO" id="GO:0008270">
    <property type="term" value="F:zinc ion binding"/>
    <property type="evidence" value="ECO:0007669"/>
    <property type="project" value="UniProtKB-KW"/>
</dbReference>
<feature type="non-terminal residue" evidence="11">
    <location>
        <position position="1"/>
    </location>
</feature>
<keyword evidence="8" id="KW-0675">Receptor</keyword>
<dbReference type="InterPro" id="IPR050274">
    <property type="entry name" value="Nuclear_hormone_rcpt_NR2"/>
</dbReference>
<evidence type="ECO:0000313" key="11">
    <source>
        <dbReference type="EMBL" id="EAT40966.2"/>
    </source>
</evidence>
<dbReference type="GO" id="GO:0043565">
    <property type="term" value="F:sequence-specific DNA binding"/>
    <property type="evidence" value="ECO:0007669"/>
    <property type="project" value="InterPro"/>
</dbReference>
<keyword evidence="2" id="KW-0479">Metal-binding</keyword>
<dbReference type="SUPFAM" id="SSF57716">
    <property type="entry name" value="Glucocorticoid receptor-like (DNA-binding domain)"/>
    <property type="match status" value="1"/>
</dbReference>
<dbReference type="GO" id="GO:0005634">
    <property type="term" value="C:nucleus"/>
    <property type="evidence" value="ECO:0007669"/>
    <property type="project" value="UniProtKB-SubCell"/>
</dbReference>
<evidence type="ECO:0000256" key="8">
    <source>
        <dbReference type="ARBA" id="ARBA00023170"/>
    </source>
</evidence>
<reference evidence="11" key="1">
    <citation type="submission" date="2005-10" db="EMBL/GenBank/DDBJ databases">
        <authorList>
            <person name="Loftus B.J."/>
            <person name="Nene V.M."/>
            <person name="Hannick L.I."/>
            <person name="Bidwell S."/>
            <person name="Haas B."/>
            <person name="Amedeo P."/>
            <person name="Orvis J."/>
            <person name="Wortman J.R."/>
            <person name="White O.R."/>
            <person name="Salzberg S."/>
            <person name="Shumway M."/>
            <person name="Koo H."/>
            <person name="Zhao Y."/>
            <person name="Holmes M."/>
            <person name="Miller J."/>
            <person name="Schatz M."/>
            <person name="Pop M."/>
            <person name="Pai G."/>
            <person name="Utterback T."/>
            <person name="Rogers Y.-H."/>
            <person name="Kravitz S."/>
            <person name="Fraser C.M."/>
        </authorList>
    </citation>
    <scope>NUCLEOTIDE SEQUENCE</scope>
    <source>
        <strain evidence="11">Liverpool</strain>
    </source>
</reference>
<dbReference type="PROSITE" id="PS51030">
    <property type="entry name" value="NUCLEAR_REC_DBD_2"/>
    <property type="match status" value="1"/>
</dbReference>
<dbReference type="SMART" id="SM00399">
    <property type="entry name" value="ZnF_C4"/>
    <property type="match status" value="1"/>
</dbReference>
<name>A0A8I3B0N9_AEDAE</name>
<keyword evidence="6" id="KW-0238">DNA-binding</keyword>
<keyword evidence="4" id="KW-0862">Zinc</keyword>
<sequence>MASAMLCKVCGDRSSGKHYGSICCDGCSCFFKRSIRKRAFYTCISGQGGCSVDKARRNWCPFCRLQKCFLVGMNAAAVQEERGPRITESIPTQILVQVLAACIRQARANESFASFSREQQNKILQHVWFECFILRVANWSIDISSIVERCADEQLRTIVQHTKELQVDLIELSLLETMILCRKASAASSISGTSCTALSSSSLLPFSCYRLGRLLLGLRGLSMHCYESSVRAMFHGVTGDGLMEHFIIKL</sequence>
<dbReference type="PRINTS" id="PR00047">
    <property type="entry name" value="STROIDFINGER"/>
</dbReference>
<dbReference type="PANTHER" id="PTHR24083">
    <property type="entry name" value="NUCLEAR HORMONE RECEPTOR"/>
    <property type="match status" value="1"/>
</dbReference>
<feature type="domain" description="Nuclear receptor" evidence="10">
    <location>
        <begin position="4"/>
        <end position="80"/>
    </location>
</feature>
<reference evidence="11" key="3">
    <citation type="submission" date="2012-09" db="EMBL/GenBank/DDBJ databases">
        <authorList>
            <consortium name="VectorBase"/>
        </authorList>
    </citation>
    <scope>NUCLEOTIDE SEQUENCE</scope>
    <source>
        <strain evidence="11">Liverpool</strain>
    </source>
</reference>
<dbReference type="GO" id="GO:0035556">
    <property type="term" value="P:intracellular signal transduction"/>
    <property type="evidence" value="ECO:0007669"/>
    <property type="project" value="UniProtKB-ARBA"/>
</dbReference>
<evidence type="ECO:0000259" key="10">
    <source>
        <dbReference type="PROSITE" id="PS51030"/>
    </source>
</evidence>
<keyword evidence="5" id="KW-0805">Transcription regulation</keyword>
<dbReference type="FunFam" id="3.30.50.10:FF:000006">
    <property type="entry name" value="Nuclear receptor subfamily 5 group A member"/>
    <property type="match status" value="1"/>
</dbReference>
<keyword evidence="3" id="KW-0863">Zinc-finger</keyword>
<proteinExistence type="predicted"/>
<evidence type="ECO:0000256" key="2">
    <source>
        <dbReference type="ARBA" id="ARBA00022723"/>
    </source>
</evidence>
<evidence type="ECO:0000256" key="1">
    <source>
        <dbReference type="ARBA" id="ARBA00004123"/>
    </source>
</evidence>
<dbReference type="Proteomes" id="UP000682892">
    <property type="component" value="Unassembled WGS sequence"/>
</dbReference>
<dbReference type="Gene3D" id="1.10.565.10">
    <property type="entry name" value="Retinoid X Receptor"/>
    <property type="match status" value="1"/>
</dbReference>
<dbReference type="PROSITE" id="PS00031">
    <property type="entry name" value="NUCLEAR_REC_DBD_1"/>
    <property type="match status" value="1"/>
</dbReference>
<evidence type="ECO:0000256" key="5">
    <source>
        <dbReference type="ARBA" id="ARBA00023015"/>
    </source>
</evidence>